<reference evidence="1 2" key="1">
    <citation type="journal article" date="2023" name="Science">
        <title>Complex scaffold remodeling in plant triterpene biosynthesis.</title>
        <authorList>
            <person name="De La Pena R."/>
            <person name="Hodgson H."/>
            <person name="Liu J.C."/>
            <person name="Stephenson M.J."/>
            <person name="Martin A.C."/>
            <person name="Owen C."/>
            <person name="Harkess A."/>
            <person name="Leebens-Mack J."/>
            <person name="Jimenez L.E."/>
            <person name="Osbourn A."/>
            <person name="Sattely E.S."/>
        </authorList>
    </citation>
    <scope>NUCLEOTIDE SEQUENCE [LARGE SCALE GENOMIC DNA]</scope>
    <source>
        <strain evidence="2">cv. JPN11</strain>
        <tissue evidence="1">Leaf</tissue>
    </source>
</reference>
<name>A0ACC1Y6P8_MELAZ</name>
<evidence type="ECO:0000313" key="2">
    <source>
        <dbReference type="Proteomes" id="UP001164539"/>
    </source>
</evidence>
<evidence type="ECO:0000313" key="1">
    <source>
        <dbReference type="EMBL" id="KAJ4719362.1"/>
    </source>
</evidence>
<accession>A0ACC1Y6P8</accession>
<comment type="caution">
    <text evidence="1">The sequence shown here is derived from an EMBL/GenBank/DDBJ whole genome shotgun (WGS) entry which is preliminary data.</text>
</comment>
<dbReference type="EMBL" id="CM051397">
    <property type="protein sequence ID" value="KAJ4719362.1"/>
    <property type="molecule type" value="Genomic_DNA"/>
</dbReference>
<proteinExistence type="predicted"/>
<sequence>MNELRPPSSSYLSYSGGGGGGGRDLDINVDVKTLRTTSGLYGATARSRSRSLHDDYINNNINSYREIVKRSRSSKKSSVLMFPWLSDPETKRRKRVAKYKYYSYEGRVKSSIKDGYRWIRTKCSKLIHGV</sequence>
<protein>
    <submittedName>
        <fullName evidence="1">DUF3511 domain protein</fullName>
    </submittedName>
</protein>
<dbReference type="Proteomes" id="UP001164539">
    <property type="component" value="Chromosome 4"/>
</dbReference>
<organism evidence="1 2">
    <name type="scientific">Melia azedarach</name>
    <name type="common">Chinaberry tree</name>
    <dbReference type="NCBI Taxonomy" id="155640"/>
    <lineage>
        <taxon>Eukaryota</taxon>
        <taxon>Viridiplantae</taxon>
        <taxon>Streptophyta</taxon>
        <taxon>Embryophyta</taxon>
        <taxon>Tracheophyta</taxon>
        <taxon>Spermatophyta</taxon>
        <taxon>Magnoliopsida</taxon>
        <taxon>eudicotyledons</taxon>
        <taxon>Gunneridae</taxon>
        <taxon>Pentapetalae</taxon>
        <taxon>rosids</taxon>
        <taxon>malvids</taxon>
        <taxon>Sapindales</taxon>
        <taxon>Meliaceae</taxon>
        <taxon>Melia</taxon>
    </lineage>
</organism>
<gene>
    <name evidence="1" type="ORF">OWV82_007352</name>
</gene>
<keyword evidence="2" id="KW-1185">Reference proteome</keyword>